<gene>
    <name evidence="1" type="ORF">LA5096_00251</name>
</gene>
<dbReference type="AlphaFoldDB" id="A0A0M6ZAE0"/>
<proteinExistence type="predicted"/>
<dbReference type="Proteomes" id="UP000049983">
    <property type="component" value="Unassembled WGS sequence"/>
</dbReference>
<accession>A0A0M6ZAE0</accession>
<organism evidence="1 2">
    <name type="scientific">Roseibium album</name>
    <dbReference type="NCBI Taxonomy" id="311410"/>
    <lineage>
        <taxon>Bacteria</taxon>
        <taxon>Pseudomonadati</taxon>
        <taxon>Pseudomonadota</taxon>
        <taxon>Alphaproteobacteria</taxon>
        <taxon>Hyphomicrobiales</taxon>
        <taxon>Stappiaceae</taxon>
        <taxon>Roseibium</taxon>
    </lineage>
</organism>
<reference evidence="2" key="1">
    <citation type="submission" date="2015-07" db="EMBL/GenBank/DDBJ databases">
        <authorList>
            <person name="Rodrigo-Torres Lidia"/>
            <person name="Arahal R.David."/>
        </authorList>
    </citation>
    <scope>NUCLEOTIDE SEQUENCE [LARGE SCALE GENOMIC DNA]</scope>
    <source>
        <strain evidence="2">CECT 5096</strain>
    </source>
</reference>
<dbReference type="RefSeq" id="WP_055116085.1">
    <property type="nucleotide sequence ID" value="NZ_CANKXR010000007.1"/>
</dbReference>
<name>A0A0M6ZAE0_9HYPH</name>
<dbReference type="GeneID" id="97667717"/>
<dbReference type="STRING" id="311410.LA5095_02882"/>
<keyword evidence="2" id="KW-1185">Reference proteome</keyword>
<protein>
    <submittedName>
        <fullName evidence="1">Uncharacterized protein</fullName>
    </submittedName>
</protein>
<dbReference type="EMBL" id="CXWC01000001">
    <property type="protein sequence ID" value="CTQ64074.1"/>
    <property type="molecule type" value="Genomic_DNA"/>
</dbReference>
<dbReference type="OrthoDB" id="7959514at2"/>
<evidence type="ECO:0000313" key="1">
    <source>
        <dbReference type="EMBL" id="CTQ64074.1"/>
    </source>
</evidence>
<evidence type="ECO:0000313" key="2">
    <source>
        <dbReference type="Proteomes" id="UP000049983"/>
    </source>
</evidence>
<sequence length="237" mass="26194">MIPMTLPTASGANPRRFRLLMLAILVLGAAHIVERAAYWTSNWDAYASSDSASGPVTITIGNTGFVLPVDYIARPKQRSRIFGGETNVRSLKLSMTWPGLAPVTGSPGAGRFGATGRTLVVDLEHNPGRESMRARLDPFYRRLARGGEMNGPDGLKILTLSSRGAAKRDLIVYDPARPNGFIARCVISKSRHEAMCYRAIVMTSGLELRYRFDEDLLANWRQIDDAIVRKVRAFRQS</sequence>